<name>A0A9X0A772_9CNID</name>
<evidence type="ECO:0000313" key="2">
    <source>
        <dbReference type="Proteomes" id="UP001163046"/>
    </source>
</evidence>
<gene>
    <name evidence="1" type="ORF">OS493_000340</name>
</gene>
<sequence length="104" mass="10677">MVDVCIVLGGSGPGDADEQDDDDNDVACCDDVASLDGEGLQSVMLENVDIVDEGEDEVEGLDTMVGDDVVVVVVVVDDDDDADDDDDDVDAAVTELAAKGLANS</sequence>
<accession>A0A9X0A772</accession>
<keyword evidence="2" id="KW-1185">Reference proteome</keyword>
<organism evidence="1 2">
    <name type="scientific">Desmophyllum pertusum</name>
    <dbReference type="NCBI Taxonomy" id="174260"/>
    <lineage>
        <taxon>Eukaryota</taxon>
        <taxon>Metazoa</taxon>
        <taxon>Cnidaria</taxon>
        <taxon>Anthozoa</taxon>
        <taxon>Hexacorallia</taxon>
        <taxon>Scleractinia</taxon>
        <taxon>Caryophylliina</taxon>
        <taxon>Caryophylliidae</taxon>
        <taxon>Desmophyllum</taxon>
    </lineage>
</organism>
<dbReference type="Proteomes" id="UP001163046">
    <property type="component" value="Unassembled WGS sequence"/>
</dbReference>
<comment type="caution">
    <text evidence="1">The sequence shown here is derived from an EMBL/GenBank/DDBJ whole genome shotgun (WGS) entry which is preliminary data.</text>
</comment>
<reference evidence="1" key="1">
    <citation type="submission" date="2023-01" db="EMBL/GenBank/DDBJ databases">
        <title>Genome assembly of the deep-sea coral Lophelia pertusa.</title>
        <authorList>
            <person name="Herrera S."/>
            <person name="Cordes E."/>
        </authorList>
    </citation>
    <scope>NUCLEOTIDE SEQUENCE</scope>
    <source>
        <strain evidence="1">USNM1676648</strain>
        <tissue evidence="1">Polyp</tissue>
    </source>
</reference>
<evidence type="ECO:0000313" key="1">
    <source>
        <dbReference type="EMBL" id="KAJ7394525.1"/>
    </source>
</evidence>
<proteinExistence type="predicted"/>
<dbReference type="EMBL" id="MU825396">
    <property type="protein sequence ID" value="KAJ7394525.1"/>
    <property type="molecule type" value="Genomic_DNA"/>
</dbReference>
<dbReference type="AlphaFoldDB" id="A0A9X0A772"/>
<protein>
    <submittedName>
        <fullName evidence="1">Uncharacterized protein</fullName>
    </submittedName>
</protein>